<dbReference type="CDD" id="cd12148">
    <property type="entry name" value="fungal_TF_MHR"/>
    <property type="match status" value="1"/>
</dbReference>
<dbReference type="AlphaFoldDB" id="A0A5N6YWG4"/>
<dbReference type="GO" id="GO:0000981">
    <property type="term" value="F:DNA-binding transcription factor activity, RNA polymerase II-specific"/>
    <property type="evidence" value="ECO:0007669"/>
    <property type="project" value="TreeGrafter"/>
</dbReference>
<dbReference type="GO" id="GO:0043565">
    <property type="term" value="F:sequence-specific DNA binding"/>
    <property type="evidence" value="ECO:0007669"/>
    <property type="project" value="TreeGrafter"/>
</dbReference>
<evidence type="ECO:0000259" key="8">
    <source>
        <dbReference type="SMART" id="SM00906"/>
    </source>
</evidence>
<name>A0A5N6YWG4_9EURO</name>
<dbReference type="SMART" id="SM00906">
    <property type="entry name" value="Fungal_trans"/>
    <property type="match status" value="1"/>
</dbReference>
<dbReference type="EMBL" id="ML739274">
    <property type="protein sequence ID" value="KAE8349784.1"/>
    <property type="molecule type" value="Genomic_DNA"/>
</dbReference>
<protein>
    <submittedName>
        <fullName evidence="9">Fungal-specific transcription factor domain-containing protein</fullName>
    </submittedName>
</protein>
<dbReference type="GO" id="GO:0005634">
    <property type="term" value="C:nucleus"/>
    <property type="evidence" value="ECO:0007669"/>
    <property type="project" value="UniProtKB-SubCell"/>
</dbReference>
<evidence type="ECO:0000256" key="4">
    <source>
        <dbReference type="ARBA" id="ARBA00023015"/>
    </source>
</evidence>
<keyword evidence="10" id="KW-1185">Reference proteome</keyword>
<evidence type="ECO:0000256" key="7">
    <source>
        <dbReference type="ARBA" id="ARBA00023242"/>
    </source>
</evidence>
<keyword evidence="6" id="KW-0804">Transcription</keyword>
<evidence type="ECO:0000256" key="2">
    <source>
        <dbReference type="ARBA" id="ARBA00022723"/>
    </source>
</evidence>
<organism evidence="9 10">
    <name type="scientific">Aspergillus coremiiformis</name>
    <dbReference type="NCBI Taxonomy" id="138285"/>
    <lineage>
        <taxon>Eukaryota</taxon>
        <taxon>Fungi</taxon>
        <taxon>Dikarya</taxon>
        <taxon>Ascomycota</taxon>
        <taxon>Pezizomycotina</taxon>
        <taxon>Eurotiomycetes</taxon>
        <taxon>Eurotiomycetidae</taxon>
        <taxon>Eurotiales</taxon>
        <taxon>Aspergillaceae</taxon>
        <taxon>Aspergillus</taxon>
        <taxon>Aspergillus subgen. Circumdati</taxon>
    </lineage>
</organism>
<accession>A0A5N6YWG4</accession>
<dbReference type="GO" id="GO:0008270">
    <property type="term" value="F:zinc ion binding"/>
    <property type="evidence" value="ECO:0007669"/>
    <property type="project" value="InterPro"/>
</dbReference>
<dbReference type="InterPro" id="IPR052202">
    <property type="entry name" value="Yeast_MetPath_Reg"/>
</dbReference>
<dbReference type="OrthoDB" id="5319458at2759"/>
<dbReference type="Pfam" id="PF04082">
    <property type="entry name" value="Fungal_trans"/>
    <property type="match status" value="1"/>
</dbReference>
<dbReference type="Proteomes" id="UP000327118">
    <property type="component" value="Unassembled WGS sequence"/>
</dbReference>
<keyword evidence="5" id="KW-0238">DNA-binding</keyword>
<feature type="domain" description="Xylanolytic transcriptional activator regulatory" evidence="8">
    <location>
        <begin position="184"/>
        <end position="258"/>
    </location>
</feature>
<proteinExistence type="predicted"/>
<dbReference type="GO" id="GO:0045944">
    <property type="term" value="P:positive regulation of transcription by RNA polymerase II"/>
    <property type="evidence" value="ECO:0007669"/>
    <property type="project" value="TreeGrafter"/>
</dbReference>
<reference evidence="10" key="1">
    <citation type="submission" date="2019-04" db="EMBL/GenBank/DDBJ databases">
        <title>Friends and foes A comparative genomics studyof 23 Aspergillus species from section Flavi.</title>
        <authorList>
            <consortium name="DOE Joint Genome Institute"/>
            <person name="Kjaerbolling I."/>
            <person name="Vesth T."/>
            <person name="Frisvad J.C."/>
            <person name="Nybo J.L."/>
            <person name="Theobald S."/>
            <person name="Kildgaard S."/>
            <person name="Isbrandt T."/>
            <person name="Kuo A."/>
            <person name="Sato A."/>
            <person name="Lyhne E.K."/>
            <person name="Kogle M.E."/>
            <person name="Wiebenga A."/>
            <person name="Kun R.S."/>
            <person name="Lubbers R.J."/>
            <person name="Makela M.R."/>
            <person name="Barry K."/>
            <person name="Chovatia M."/>
            <person name="Clum A."/>
            <person name="Daum C."/>
            <person name="Haridas S."/>
            <person name="He G."/>
            <person name="LaButti K."/>
            <person name="Lipzen A."/>
            <person name="Mondo S."/>
            <person name="Riley R."/>
            <person name="Salamov A."/>
            <person name="Simmons B.A."/>
            <person name="Magnuson J.K."/>
            <person name="Henrissat B."/>
            <person name="Mortensen U.H."/>
            <person name="Larsen T.O."/>
            <person name="Devries R.P."/>
            <person name="Grigoriev I.V."/>
            <person name="Machida M."/>
            <person name="Baker S.E."/>
            <person name="Andersen M.R."/>
        </authorList>
    </citation>
    <scope>NUCLEOTIDE SEQUENCE [LARGE SCALE GENOMIC DNA]</scope>
    <source>
        <strain evidence="10">CBS 553.77</strain>
    </source>
</reference>
<dbReference type="InterPro" id="IPR007219">
    <property type="entry name" value="XnlR_reg_dom"/>
</dbReference>
<keyword evidence="4" id="KW-0805">Transcription regulation</keyword>
<dbReference type="PANTHER" id="PTHR47782">
    <property type="entry name" value="ZN(II)2CYS6 TRANSCRIPTION FACTOR (EUROFUNG)-RELATED"/>
    <property type="match status" value="1"/>
</dbReference>
<gene>
    <name evidence="9" type="ORF">BDV28DRAFT_151563</name>
</gene>
<keyword evidence="2" id="KW-0479">Metal-binding</keyword>
<comment type="subcellular location">
    <subcellularLocation>
        <location evidence="1">Nucleus</location>
    </subcellularLocation>
</comment>
<evidence type="ECO:0000256" key="6">
    <source>
        <dbReference type="ARBA" id="ARBA00023163"/>
    </source>
</evidence>
<evidence type="ECO:0000313" key="9">
    <source>
        <dbReference type="EMBL" id="KAE8349784.1"/>
    </source>
</evidence>
<evidence type="ECO:0000256" key="1">
    <source>
        <dbReference type="ARBA" id="ARBA00004123"/>
    </source>
</evidence>
<keyword evidence="7" id="KW-0539">Nucleus</keyword>
<evidence type="ECO:0000256" key="3">
    <source>
        <dbReference type="ARBA" id="ARBA00022833"/>
    </source>
</evidence>
<dbReference type="GO" id="GO:0006351">
    <property type="term" value="P:DNA-templated transcription"/>
    <property type="evidence" value="ECO:0007669"/>
    <property type="project" value="InterPro"/>
</dbReference>
<keyword evidence="3" id="KW-0862">Zinc</keyword>
<evidence type="ECO:0000313" key="10">
    <source>
        <dbReference type="Proteomes" id="UP000327118"/>
    </source>
</evidence>
<dbReference type="PANTHER" id="PTHR47782:SF2">
    <property type="entry name" value="TRANSCRIPTION FACTOR, PUTATIVE (AFU_ORTHOLOGUE AFUA_4G12570)-RELATED"/>
    <property type="match status" value="1"/>
</dbReference>
<sequence>MSSTGTVGQVHRKEVSDIDNLVGDFGFLSINATSRDFHGIQSDTSFANLLLSLSLADPTIELSSQPLPARHEITALLQHFFENLFTQMPFFSETNFWTSVDTVYQSGGRFAKPSDHWFLRLVLAIASASISHQTGDSNHQRALSFISGALPFAEDVLRPGSIVGIQAILLLAQYSLLDPKHFRTWYLIGMAVRALVDLGLHQDPPSEVLPTDEQLDMRRRVFHCVYCLDRGVSTALERTFSLSDDSVDVALPAISGSAMTGKTCIFLHSSKPAWNVVEIREILSSAYQTKYFSTDGLSLESTWVLCSRAQEWFDNTPKNVPNYFPVIYKLELLYTTIMILSPTQDSSRLCDYGKILLFDRCIQYTAELYRIIETRTRLPLMSSLDIHRVYQVGQRLVNILRRYSALLLRPSVPVLPSVLHDITKPPMLEVCNTVNCYGLAIECLDHIQTLLQYGARKWELNNFLERFQQDSASVWKQLVDTPIAYIPGPGAYMAGPCTMITGAGTMYSGLGRRHYNHHAH</sequence>
<evidence type="ECO:0000256" key="5">
    <source>
        <dbReference type="ARBA" id="ARBA00023125"/>
    </source>
</evidence>